<dbReference type="EMBL" id="CAFBLJ010000022">
    <property type="protein sequence ID" value="CAB4863754.1"/>
    <property type="molecule type" value="Genomic_DNA"/>
</dbReference>
<reference evidence="2" key="1">
    <citation type="submission" date="2020-05" db="EMBL/GenBank/DDBJ databases">
        <authorList>
            <person name="Chiriac C."/>
            <person name="Salcher M."/>
            <person name="Ghai R."/>
            <person name="Kavagutti S V."/>
        </authorList>
    </citation>
    <scope>NUCLEOTIDE SEQUENCE</scope>
</reference>
<dbReference type="EMBL" id="CAFBMF010000006">
    <property type="protein sequence ID" value="CAB4889156.1"/>
    <property type="molecule type" value="Genomic_DNA"/>
</dbReference>
<organism evidence="2">
    <name type="scientific">freshwater metagenome</name>
    <dbReference type="NCBI Taxonomy" id="449393"/>
    <lineage>
        <taxon>unclassified sequences</taxon>
        <taxon>metagenomes</taxon>
        <taxon>ecological metagenomes</taxon>
    </lineage>
</organism>
<evidence type="ECO:0000313" key="4">
    <source>
        <dbReference type="EMBL" id="CAB4792490.1"/>
    </source>
</evidence>
<evidence type="ECO:0000313" key="7">
    <source>
        <dbReference type="EMBL" id="CAB5030061.1"/>
    </source>
</evidence>
<sequence length="1029" mass="106358">MKNFRKTLLAAVSGTLLASTMSWLAPVTPAQAAPGDPNVGLAIVIEGQGNGHGRGLSQYGAVGWSTIYGKDWTWILDHYYGGTSMGAVAVGTRMSVRLTAQDDLQTAVIAAGGNAFWVGGAPGNFTSMVAREVASSGGQYTYQVWGKTGTAECPASNDSLASWISLGPVTTAAGLASVTFSVPGADDPATPAASLLGVCDAAGAVRHYRGNIFASNGTSGENRTMSDVEIESYVRGVIPRESPASWADRGNGTGINALKAQAVAARSYGLAQGGGITNRRYTYAKTCDTTNCQVYGGAGTRTSATANIVVVEDSRSDRAVSETALMIRVRAATPLVPVSTEFSSSNGDRTAGVNFPAVDDAGDKIDYNPYSRWTRVLDLESFAARFGLATITKIETSIDPTVSVGTYGVTPAWAVRFRFYNGTQSVYVKASEIKSAYDLPSPSISARIIKRDLSSNDDFVFIADSVGASVADNAGAGELPTLLRRVFNSDTYSTQEYRCTVGNCPPASQDGLAVANALTGTPDLAIVELGYNDNQSTLGGEIDQVMTALTAKGIRYVGWVSMSERRKVNGVASFAAGNRALVAATGRWPQLRVLDWDGYTMCGPRDRWFSDSVHLNTTGQAEFALWLRDRALELGTGSVSSPKCFVQVEPGVDLQMPVLGVSGIPLAGVTAVSLNLTAVGPTAEGYVTVWPCGSTKPETSNVNFVKDQIVPNAVIAPVDSTGKVCIASSVGTHVVVDVNGWFGATSGLNAVTPVRVFDTRSGNGGVPVAKVGALDGSGTALEVSVLSAIGQSVGAVSAVSLNVTATGTSASKYGGYVTAYPCGTRPNASNLNFVSNQTVPNAVIVPVSATGTVCFYVYGQADLIADVNGWFAGGSGFNSLTPTRVFDTRSGSGGVPIAKVGALDGSGSALKVQVAGTNGVPPLGAAAVMMNVTVDATVASAYGGYVTAYPCDATPPNSSNINFVSGQTIANSVVAPLSVNGEVCFYVYGQAHVLADITGWLASGSTVYTAMTPVRFSDTRSGLGPIPGR</sequence>
<dbReference type="EMBL" id="CAFBPS010000057">
    <property type="protein sequence ID" value="CAB5030061.1"/>
    <property type="molecule type" value="Genomic_DNA"/>
</dbReference>
<evidence type="ECO:0000313" key="6">
    <source>
        <dbReference type="EMBL" id="CAB4889156.1"/>
    </source>
</evidence>
<feature type="domain" description="Sporulation stage II protein D amidase enhancer LytB N-terminal" evidence="1">
    <location>
        <begin position="221"/>
        <end position="326"/>
    </location>
</feature>
<dbReference type="SUPFAM" id="SSF52266">
    <property type="entry name" value="SGNH hydrolase"/>
    <property type="match status" value="1"/>
</dbReference>
<dbReference type="AlphaFoldDB" id="A0A6J6QC82"/>
<evidence type="ECO:0000313" key="3">
    <source>
        <dbReference type="EMBL" id="CAB4763073.1"/>
    </source>
</evidence>
<name>A0A6J6QC82_9ZZZZ</name>
<evidence type="ECO:0000313" key="2">
    <source>
        <dbReference type="EMBL" id="CAB4706785.1"/>
    </source>
</evidence>
<dbReference type="EMBL" id="CAEZYH010000003">
    <property type="protein sequence ID" value="CAB4706785.1"/>
    <property type="molecule type" value="Genomic_DNA"/>
</dbReference>
<accession>A0A6J6QC82</accession>
<dbReference type="Pfam" id="PF08486">
    <property type="entry name" value="SpoIID"/>
    <property type="match status" value="1"/>
</dbReference>
<dbReference type="EMBL" id="CAFAAL010000005">
    <property type="protein sequence ID" value="CAB4792490.1"/>
    <property type="molecule type" value="Genomic_DNA"/>
</dbReference>
<evidence type="ECO:0000313" key="5">
    <source>
        <dbReference type="EMBL" id="CAB4863754.1"/>
    </source>
</evidence>
<gene>
    <name evidence="2" type="ORF">UFOPK2658_00141</name>
    <name evidence="3" type="ORF">UFOPK2880_00231</name>
    <name evidence="4" type="ORF">UFOPK3004_00123</name>
    <name evidence="5" type="ORF">UFOPK3304_00605</name>
    <name evidence="6" type="ORF">UFOPK3494_00192</name>
    <name evidence="7" type="ORF">UFOPK4134_00885</name>
</gene>
<evidence type="ECO:0000259" key="1">
    <source>
        <dbReference type="Pfam" id="PF08486"/>
    </source>
</evidence>
<dbReference type="InterPro" id="IPR013693">
    <property type="entry name" value="SpoIID/LytB_N"/>
</dbReference>
<dbReference type="InterPro" id="IPR036514">
    <property type="entry name" value="SGNH_hydro_sf"/>
</dbReference>
<proteinExistence type="predicted"/>
<dbReference type="EMBL" id="CAEZZP010000007">
    <property type="protein sequence ID" value="CAB4763073.1"/>
    <property type="molecule type" value="Genomic_DNA"/>
</dbReference>
<protein>
    <submittedName>
        <fullName evidence="2">Unannotated protein</fullName>
    </submittedName>
</protein>
<dbReference type="Gene3D" id="3.40.50.1110">
    <property type="entry name" value="SGNH hydrolase"/>
    <property type="match status" value="1"/>
</dbReference>